<proteinExistence type="predicted"/>
<reference evidence="1" key="1">
    <citation type="submission" date="2023-06" db="EMBL/GenBank/DDBJ databases">
        <title>Genomic of Agaribacillus aureum.</title>
        <authorList>
            <person name="Wang G."/>
        </authorList>
    </citation>
    <scope>NUCLEOTIDE SEQUENCE</scope>
    <source>
        <strain evidence="1">BMA12</strain>
    </source>
</reference>
<evidence type="ECO:0000313" key="1">
    <source>
        <dbReference type="EMBL" id="MDN5210952.1"/>
    </source>
</evidence>
<dbReference type="Proteomes" id="UP001172083">
    <property type="component" value="Unassembled WGS sequence"/>
</dbReference>
<comment type="caution">
    <text evidence="1">The sequence shown here is derived from an EMBL/GenBank/DDBJ whole genome shotgun (WGS) entry which is preliminary data.</text>
</comment>
<organism evidence="1 2">
    <name type="scientific">Agaribacillus aureus</name>
    <dbReference type="NCBI Taxonomy" id="3051825"/>
    <lineage>
        <taxon>Bacteria</taxon>
        <taxon>Pseudomonadati</taxon>
        <taxon>Bacteroidota</taxon>
        <taxon>Cytophagia</taxon>
        <taxon>Cytophagales</taxon>
        <taxon>Splendidivirgaceae</taxon>
        <taxon>Agaribacillus</taxon>
    </lineage>
</organism>
<dbReference type="InterPro" id="IPR019239">
    <property type="entry name" value="VapB_antitoxin"/>
</dbReference>
<keyword evidence="2" id="KW-1185">Reference proteome</keyword>
<dbReference type="Pfam" id="PF09957">
    <property type="entry name" value="VapB_antitoxin"/>
    <property type="match status" value="1"/>
</dbReference>
<protein>
    <submittedName>
        <fullName evidence="1">Type II toxin-antitoxin system VapB family antitoxin</fullName>
    </submittedName>
</protein>
<dbReference type="RefSeq" id="WP_346756289.1">
    <property type="nucleotide sequence ID" value="NZ_JAUJEB010000001.1"/>
</dbReference>
<dbReference type="EMBL" id="JAUJEB010000001">
    <property type="protein sequence ID" value="MDN5210952.1"/>
    <property type="molecule type" value="Genomic_DNA"/>
</dbReference>
<accession>A0ABT8KZN4</accession>
<gene>
    <name evidence="1" type="ORF">QQ020_02795</name>
</gene>
<name>A0ABT8KZN4_9BACT</name>
<evidence type="ECO:0000313" key="2">
    <source>
        <dbReference type="Proteomes" id="UP001172083"/>
    </source>
</evidence>
<sequence>MHKRTNIEIDVDLLKKAMELTNLNTIKDVVHYSLTEIIKMNKRKRILKFKGKVKWQGDLDEMRSI</sequence>